<evidence type="ECO:0000256" key="3">
    <source>
        <dbReference type="ARBA" id="ARBA00022989"/>
    </source>
</evidence>
<proteinExistence type="predicted"/>
<evidence type="ECO:0000313" key="7">
    <source>
        <dbReference type="EMBL" id="MBB3230949.1"/>
    </source>
</evidence>
<evidence type="ECO:0000313" key="8">
    <source>
        <dbReference type="Proteomes" id="UP000518892"/>
    </source>
</evidence>
<feature type="transmembrane region" description="Helical" evidence="6">
    <location>
        <begin position="221"/>
        <end position="242"/>
    </location>
</feature>
<dbReference type="InterPro" id="IPR001898">
    <property type="entry name" value="SLC13A/DASS"/>
</dbReference>
<comment type="caution">
    <text evidence="7">The sequence shown here is derived from an EMBL/GenBank/DDBJ whole genome shotgun (WGS) entry which is preliminary data.</text>
</comment>
<dbReference type="GO" id="GO:0005886">
    <property type="term" value="C:plasma membrane"/>
    <property type="evidence" value="ECO:0007669"/>
    <property type="project" value="TreeGrafter"/>
</dbReference>
<feature type="transmembrane region" description="Helical" evidence="6">
    <location>
        <begin position="389"/>
        <end position="409"/>
    </location>
</feature>
<keyword evidence="3 6" id="KW-1133">Transmembrane helix</keyword>
<feature type="transmembrane region" description="Helical" evidence="6">
    <location>
        <begin position="321"/>
        <end position="339"/>
    </location>
</feature>
<sequence>MDDQSRQQGEHEDSPGGSGPGGRSARMTWGLRAFGLLMALVVWLAMGFAEGLSPDARWVATIATLMAVWWMTEAIPLSATSLLPIVLIPMLTERTVGEATAPYASSIVFLFLGGFLIAIAMEKWNLHRRIALLTLARVGVEPKRIVLGMMLATGFLSMWVSNTATTLMMLPIGLSVLRLVAERSGESPEAVSPGHDPAGHAHDHHRAGHVDFIFDENIQRFGICLLLAIAWSASMGGLGTLLGSPPNAIVAGYAADELGRTIGFLEWMMLGVPLGLTFILVGWVLMTRVLYRFKVAEIPGGKEMIDGEIHKLGPLSQGEKMVMIVFGSAAFLWVVPGLLANLPWVGERLGPLGELNDTAIAIAAGIAMFILPARGRSEMVLNWQDAEDGLPWGVLLLFGGGLSLAGAVAGTGLDSWFGEQITGLQVLPIVLLVAAVITIVLFLTEVTSNTATAATFIPVLGGVAVGIGADAMTLLIPAAFAATCAFMLPVGTPPNAIVFGTGAVTIGQMARGGFVLNVIGIALITLFCYMLGGVALGLQF</sequence>
<comment type="subcellular location">
    <subcellularLocation>
        <location evidence="1">Membrane</location>
        <topology evidence="1">Multi-pass membrane protein</topology>
    </subcellularLocation>
</comment>
<dbReference type="Proteomes" id="UP000518892">
    <property type="component" value="Unassembled WGS sequence"/>
</dbReference>
<keyword evidence="2 6" id="KW-0812">Transmembrane</keyword>
<evidence type="ECO:0000256" key="1">
    <source>
        <dbReference type="ARBA" id="ARBA00004141"/>
    </source>
</evidence>
<keyword evidence="4 6" id="KW-0472">Membrane</keyword>
<gene>
    <name evidence="7" type="ORF">FHR97_001801</name>
</gene>
<dbReference type="RefSeq" id="WP_183383451.1">
    <property type="nucleotide sequence ID" value="NZ_JACHXR010000004.1"/>
</dbReference>
<feature type="transmembrane region" description="Helical" evidence="6">
    <location>
        <begin position="29"/>
        <end position="49"/>
    </location>
</feature>
<feature type="compositionally biased region" description="Basic and acidic residues" evidence="5">
    <location>
        <begin position="1"/>
        <end position="14"/>
    </location>
</feature>
<feature type="transmembrane region" description="Helical" evidence="6">
    <location>
        <begin position="145"/>
        <end position="170"/>
    </location>
</feature>
<feature type="transmembrane region" description="Helical" evidence="6">
    <location>
        <begin position="103"/>
        <end position="121"/>
    </location>
</feature>
<protein>
    <submittedName>
        <fullName evidence="7">Sodium-dependent dicarboxylate transporter 2/3/5</fullName>
    </submittedName>
</protein>
<name>A0A7W5HLA6_9GAMM</name>
<dbReference type="PANTHER" id="PTHR10283">
    <property type="entry name" value="SOLUTE CARRIER FAMILY 13 MEMBER"/>
    <property type="match status" value="1"/>
</dbReference>
<evidence type="ECO:0000256" key="6">
    <source>
        <dbReference type="SAM" id="Phobius"/>
    </source>
</evidence>
<accession>A0A7W5HLA6</accession>
<dbReference type="PANTHER" id="PTHR10283:SF82">
    <property type="entry name" value="SOLUTE CARRIER FAMILY 13 MEMBER 2"/>
    <property type="match status" value="1"/>
</dbReference>
<feature type="transmembrane region" description="Helical" evidence="6">
    <location>
        <begin position="486"/>
        <end position="507"/>
    </location>
</feature>
<dbReference type="GO" id="GO:0008514">
    <property type="term" value="F:organic anion transmembrane transporter activity"/>
    <property type="evidence" value="ECO:0007669"/>
    <property type="project" value="UniProtKB-ARBA"/>
</dbReference>
<dbReference type="AlphaFoldDB" id="A0A7W5HLA6"/>
<evidence type="ECO:0000256" key="4">
    <source>
        <dbReference type="ARBA" id="ARBA00023136"/>
    </source>
</evidence>
<dbReference type="Pfam" id="PF00939">
    <property type="entry name" value="Na_sulph_symp"/>
    <property type="match status" value="1"/>
</dbReference>
<evidence type="ECO:0000256" key="2">
    <source>
        <dbReference type="ARBA" id="ARBA00022692"/>
    </source>
</evidence>
<feature type="transmembrane region" description="Helical" evidence="6">
    <location>
        <begin position="421"/>
        <end position="444"/>
    </location>
</feature>
<dbReference type="CDD" id="cd01115">
    <property type="entry name" value="SLC13_permease"/>
    <property type="match status" value="1"/>
</dbReference>
<feature type="transmembrane region" description="Helical" evidence="6">
    <location>
        <begin position="262"/>
        <end position="285"/>
    </location>
</feature>
<feature type="transmembrane region" description="Helical" evidence="6">
    <location>
        <begin position="359"/>
        <end position="377"/>
    </location>
</feature>
<dbReference type="GO" id="GO:1905039">
    <property type="term" value="P:carboxylic acid transmembrane transport"/>
    <property type="evidence" value="ECO:0007669"/>
    <property type="project" value="UniProtKB-ARBA"/>
</dbReference>
<keyword evidence="8" id="KW-1185">Reference proteome</keyword>
<evidence type="ECO:0000256" key="5">
    <source>
        <dbReference type="SAM" id="MobiDB-lite"/>
    </source>
</evidence>
<feature type="transmembrane region" description="Helical" evidence="6">
    <location>
        <begin position="456"/>
        <end position="480"/>
    </location>
</feature>
<feature type="transmembrane region" description="Helical" evidence="6">
    <location>
        <begin position="514"/>
        <end position="538"/>
    </location>
</feature>
<organism evidence="7 8">
    <name type="scientific">Halomonas stenophila</name>
    <dbReference type="NCBI Taxonomy" id="795312"/>
    <lineage>
        <taxon>Bacteria</taxon>
        <taxon>Pseudomonadati</taxon>
        <taxon>Pseudomonadota</taxon>
        <taxon>Gammaproteobacteria</taxon>
        <taxon>Oceanospirillales</taxon>
        <taxon>Halomonadaceae</taxon>
        <taxon>Halomonas</taxon>
    </lineage>
</organism>
<feature type="transmembrane region" description="Helical" evidence="6">
    <location>
        <begin position="69"/>
        <end position="91"/>
    </location>
</feature>
<feature type="region of interest" description="Disordered" evidence="5">
    <location>
        <begin position="1"/>
        <end position="23"/>
    </location>
</feature>
<reference evidence="7 8" key="1">
    <citation type="submission" date="2020-08" db="EMBL/GenBank/DDBJ databases">
        <title>Genomic Encyclopedia of Type Strains, Phase III (KMG-III): the genomes of soil and plant-associated and newly described type strains.</title>
        <authorList>
            <person name="Whitman W."/>
        </authorList>
    </citation>
    <scope>NUCLEOTIDE SEQUENCE [LARGE SCALE GENOMIC DNA]</scope>
    <source>
        <strain evidence="7 8">CECT 7744</strain>
    </source>
</reference>
<dbReference type="EMBL" id="JACHXR010000004">
    <property type="protein sequence ID" value="MBB3230949.1"/>
    <property type="molecule type" value="Genomic_DNA"/>
</dbReference>